<dbReference type="Pfam" id="PF00892">
    <property type="entry name" value="EamA"/>
    <property type="match status" value="1"/>
</dbReference>
<accession>V4K554</accession>
<keyword evidence="4 6" id="KW-1133">Transmembrane helix</keyword>
<feature type="transmembrane region" description="Helical" evidence="6">
    <location>
        <begin position="299"/>
        <end position="319"/>
    </location>
</feature>
<dbReference type="Gramene" id="ESQ32665">
    <property type="protein sequence ID" value="ESQ32665"/>
    <property type="gene ID" value="EUTSA_v10004582mg"/>
</dbReference>
<keyword evidence="9" id="KW-1185">Reference proteome</keyword>
<dbReference type="GO" id="GO:0022857">
    <property type="term" value="F:transmembrane transporter activity"/>
    <property type="evidence" value="ECO:0007669"/>
    <property type="project" value="InterPro"/>
</dbReference>
<feature type="transmembrane region" description="Helical" evidence="6">
    <location>
        <begin position="200"/>
        <end position="222"/>
    </location>
</feature>
<keyword evidence="5 6" id="KW-0472">Membrane</keyword>
<dbReference type="InterPro" id="IPR030184">
    <property type="entry name" value="WAT1-related"/>
</dbReference>
<feature type="transmembrane region" description="Helical" evidence="6">
    <location>
        <begin position="12"/>
        <end position="33"/>
    </location>
</feature>
<keyword evidence="3 6" id="KW-0812">Transmembrane</keyword>
<reference evidence="8 9" key="1">
    <citation type="journal article" date="2013" name="Front. Plant Sci.">
        <title>The Reference Genome of the Halophytic Plant Eutrema salsugineum.</title>
        <authorList>
            <person name="Yang R."/>
            <person name="Jarvis D.E."/>
            <person name="Chen H."/>
            <person name="Beilstein M.A."/>
            <person name="Grimwood J."/>
            <person name="Jenkins J."/>
            <person name="Shu S."/>
            <person name="Prochnik S."/>
            <person name="Xin M."/>
            <person name="Ma C."/>
            <person name="Schmutz J."/>
            <person name="Wing R.A."/>
            <person name="Mitchell-Olds T."/>
            <person name="Schumaker K.S."/>
            <person name="Wang X."/>
        </authorList>
    </citation>
    <scope>NUCLEOTIDE SEQUENCE [LARGE SCALE GENOMIC DNA]</scope>
</reference>
<dbReference type="STRING" id="72664.V4K554"/>
<gene>
    <name evidence="8" type="ORF">EUTSA_v10004582mg</name>
</gene>
<dbReference type="Proteomes" id="UP000030689">
    <property type="component" value="Unassembled WGS sequence"/>
</dbReference>
<evidence type="ECO:0000256" key="3">
    <source>
        <dbReference type="ARBA" id="ARBA00022692"/>
    </source>
</evidence>
<feature type="transmembrane region" description="Helical" evidence="6">
    <location>
        <begin position="152"/>
        <end position="180"/>
    </location>
</feature>
<name>V4K554_EUTSA</name>
<dbReference type="KEGG" id="eus:EUTSA_v10004582mg"/>
<dbReference type="OMA" id="ATLYHGP"/>
<feature type="transmembrane region" description="Helical" evidence="6">
    <location>
        <begin position="267"/>
        <end position="287"/>
    </location>
</feature>
<dbReference type="SUPFAM" id="SSF103481">
    <property type="entry name" value="Multidrug resistance efflux transporter EmrE"/>
    <property type="match status" value="1"/>
</dbReference>
<evidence type="ECO:0000256" key="2">
    <source>
        <dbReference type="ARBA" id="ARBA00007635"/>
    </source>
</evidence>
<feature type="transmembrane region" description="Helical" evidence="6">
    <location>
        <begin position="234"/>
        <end position="255"/>
    </location>
</feature>
<protein>
    <recommendedName>
        <fullName evidence="6">WAT1-related protein</fullName>
    </recommendedName>
</protein>
<proteinExistence type="inferred from homology"/>
<dbReference type="PANTHER" id="PTHR31218">
    <property type="entry name" value="WAT1-RELATED PROTEIN"/>
    <property type="match status" value="1"/>
</dbReference>
<dbReference type="GO" id="GO:0016020">
    <property type="term" value="C:membrane"/>
    <property type="evidence" value="ECO:0007669"/>
    <property type="project" value="UniProtKB-SubCell"/>
</dbReference>
<evidence type="ECO:0000256" key="5">
    <source>
        <dbReference type="ARBA" id="ARBA00023136"/>
    </source>
</evidence>
<evidence type="ECO:0000256" key="1">
    <source>
        <dbReference type="ARBA" id="ARBA00004141"/>
    </source>
</evidence>
<dbReference type="AlphaFoldDB" id="V4K554"/>
<feature type="transmembrane region" description="Helical" evidence="6">
    <location>
        <begin position="45"/>
        <end position="69"/>
    </location>
</feature>
<evidence type="ECO:0000256" key="4">
    <source>
        <dbReference type="ARBA" id="ARBA00022989"/>
    </source>
</evidence>
<evidence type="ECO:0000256" key="6">
    <source>
        <dbReference type="RuleBase" id="RU363077"/>
    </source>
</evidence>
<comment type="subcellular location">
    <subcellularLocation>
        <location evidence="1 6">Membrane</location>
        <topology evidence="1 6">Multi-pass membrane protein</topology>
    </subcellularLocation>
</comment>
<dbReference type="eggNOG" id="ENOG502QRQK">
    <property type="taxonomic scope" value="Eukaryota"/>
</dbReference>
<evidence type="ECO:0000313" key="8">
    <source>
        <dbReference type="EMBL" id="ESQ32665.1"/>
    </source>
</evidence>
<evidence type="ECO:0000259" key="7">
    <source>
        <dbReference type="Pfam" id="PF00892"/>
    </source>
</evidence>
<sequence>MAGRLCQRDGGIMAAMVAVVVSDVGMNTLFKAASSKGMSSYVFLVYSYGIGALLLLPSPFLTHRFFFILQFPKSVKLILRSRSLPPLKFSVLCKMGLLGLLGCVYLMLGYTGIKYSSPTLASAMSNLTPAFTFLFALLFGMEKVSIKNNSSLAKVVGTIVSIAGALVATLYHGPIIFAASQPSVYIPQPLSPPPSSPSNSNWVIGGGFLALEYTLIAVSYIIQTHIMREYPSEFALALSHNVCVSISCAFVSIFAEENNPSAWIMRSKIMLICIVATGMVNSTGYVVESWTVRHKGPLFLAMFRPLSILTAVVLGAIFLGDSLYLGR</sequence>
<dbReference type="InterPro" id="IPR037185">
    <property type="entry name" value="EmrE-like"/>
</dbReference>
<feature type="transmembrane region" description="Helical" evidence="6">
    <location>
        <begin position="120"/>
        <end position="140"/>
    </location>
</feature>
<comment type="similarity">
    <text evidence="2 6">Belongs to the drug/metabolite transporter (DMT) superfamily. Plant drug/metabolite exporter (P-DME) (TC 2.A.7.4) family.</text>
</comment>
<dbReference type="InterPro" id="IPR000620">
    <property type="entry name" value="EamA_dom"/>
</dbReference>
<feature type="domain" description="EamA" evidence="7">
    <location>
        <begin position="11"/>
        <end position="168"/>
    </location>
</feature>
<feature type="transmembrane region" description="Helical" evidence="6">
    <location>
        <begin position="89"/>
        <end position="108"/>
    </location>
</feature>
<evidence type="ECO:0000313" key="9">
    <source>
        <dbReference type="Proteomes" id="UP000030689"/>
    </source>
</evidence>
<organism evidence="8 9">
    <name type="scientific">Eutrema salsugineum</name>
    <name type="common">Saltwater cress</name>
    <name type="synonym">Sisymbrium salsugineum</name>
    <dbReference type="NCBI Taxonomy" id="72664"/>
    <lineage>
        <taxon>Eukaryota</taxon>
        <taxon>Viridiplantae</taxon>
        <taxon>Streptophyta</taxon>
        <taxon>Embryophyta</taxon>
        <taxon>Tracheophyta</taxon>
        <taxon>Spermatophyta</taxon>
        <taxon>Magnoliopsida</taxon>
        <taxon>eudicotyledons</taxon>
        <taxon>Gunneridae</taxon>
        <taxon>Pentapetalae</taxon>
        <taxon>rosids</taxon>
        <taxon>malvids</taxon>
        <taxon>Brassicales</taxon>
        <taxon>Brassicaceae</taxon>
        <taxon>Eutremeae</taxon>
        <taxon>Eutrema</taxon>
    </lineage>
</organism>
<dbReference type="EMBL" id="KI517748">
    <property type="protein sequence ID" value="ESQ32665.1"/>
    <property type="molecule type" value="Genomic_DNA"/>
</dbReference>